<keyword evidence="2" id="KW-0804">Transcription</keyword>
<sequence length="437" mass="48840">MKDRASIVKPRENLYPISGRGFARKVKDPNYRAAEVQLQCQFCGNEVSRNQVQEWPGLPAGVKFDPTDKEILEHLAAQVGHQINKPHPFINEFIPTLTEEDGICYTHPEKLPGIRRDGTSTHFFHTPTRAYTTGNRKRRKIQSSEDGEIRWHKTGKTRPVLENGVQFGCKKIMVLYVSAGKKKKPEKTNWVMHQYHLGSDEEEREGELVVSKVFYQVQPRQIGPTGKDDVEEPGDVLEQVALEQVVEQSSCMPEPGHSHPKGLFVSLCEQVNNLEASLGEKQIEASISDSKIEKSVSTNENTSSVEISNTEVCLDDASQSELQEDHPLNLGSMPFSGSFDPELLKLLCSESLKGFSQGDGTSDWKSLIAEVCSKRESQDAFSLDKVSLGTPPDLLDQLFSSQGSFADWAEKLKLFSDSQKTEDFNLADFLQSSQPLP</sequence>
<keyword evidence="3" id="KW-0539">Nucleus</keyword>
<dbReference type="InterPro" id="IPR044799">
    <property type="entry name" value="SOG1-like"/>
</dbReference>
<proteinExistence type="predicted"/>
<dbReference type="PROSITE" id="PS51005">
    <property type="entry name" value="NAC"/>
    <property type="match status" value="1"/>
</dbReference>
<accession>A0A8T2S206</accession>
<protein>
    <recommendedName>
        <fullName evidence="5">NAC domain-containing protein</fullName>
    </recommendedName>
</protein>
<keyword evidence="7" id="KW-1185">Reference proteome</keyword>
<dbReference type="Pfam" id="PF02365">
    <property type="entry name" value="NAM"/>
    <property type="match status" value="1"/>
</dbReference>
<dbReference type="PANTHER" id="PTHR31079">
    <property type="entry name" value="NAC DOMAIN-CONTAINING PROTEIN 73"/>
    <property type="match status" value="1"/>
</dbReference>
<feature type="domain" description="NAC" evidence="5">
    <location>
        <begin position="58"/>
        <end position="216"/>
    </location>
</feature>
<evidence type="ECO:0000313" key="6">
    <source>
        <dbReference type="EMBL" id="KAH7301934.1"/>
    </source>
</evidence>
<dbReference type="FunFam" id="2.170.150.80:FF:000009">
    <property type="entry name" value="NAC domain-containing protein 8"/>
    <property type="match status" value="1"/>
</dbReference>
<comment type="caution">
    <text evidence="6">The sequence shown here is derived from an EMBL/GenBank/DDBJ whole genome shotgun (WGS) entry which is preliminary data.</text>
</comment>
<keyword evidence="1" id="KW-0805">Transcription regulation</keyword>
<dbReference type="OMA" id="CTECPNC"/>
<dbReference type="Proteomes" id="UP000825935">
    <property type="component" value="Chromosome 23"/>
</dbReference>
<evidence type="ECO:0000256" key="1">
    <source>
        <dbReference type="ARBA" id="ARBA00023015"/>
    </source>
</evidence>
<name>A0A8T2S206_CERRI</name>
<reference evidence="6 7" key="1">
    <citation type="submission" date="2021-08" db="EMBL/GenBank/DDBJ databases">
        <title>WGS assembly of Ceratopteris richardii.</title>
        <authorList>
            <person name="Marchant D.B."/>
            <person name="Chen G."/>
            <person name="Jenkins J."/>
            <person name="Shu S."/>
            <person name="Leebens-Mack J."/>
            <person name="Grimwood J."/>
            <person name="Schmutz J."/>
            <person name="Soltis P."/>
            <person name="Soltis D."/>
            <person name="Chen Z.-H."/>
        </authorList>
    </citation>
    <scope>NUCLEOTIDE SEQUENCE [LARGE SCALE GENOMIC DNA]</scope>
    <source>
        <strain evidence="6">Whitten #5841</strain>
        <tissue evidence="6">Leaf</tissue>
    </source>
</reference>
<organism evidence="6 7">
    <name type="scientific">Ceratopteris richardii</name>
    <name type="common">Triangle waterfern</name>
    <dbReference type="NCBI Taxonomy" id="49495"/>
    <lineage>
        <taxon>Eukaryota</taxon>
        <taxon>Viridiplantae</taxon>
        <taxon>Streptophyta</taxon>
        <taxon>Embryophyta</taxon>
        <taxon>Tracheophyta</taxon>
        <taxon>Polypodiopsida</taxon>
        <taxon>Polypodiidae</taxon>
        <taxon>Polypodiales</taxon>
        <taxon>Pteridineae</taxon>
        <taxon>Pteridaceae</taxon>
        <taxon>Parkerioideae</taxon>
        <taxon>Ceratopteris</taxon>
    </lineage>
</organism>
<evidence type="ECO:0000256" key="3">
    <source>
        <dbReference type="ARBA" id="ARBA00023242"/>
    </source>
</evidence>
<feature type="region of interest" description="Disordered" evidence="4">
    <location>
        <begin position="115"/>
        <end position="135"/>
    </location>
</feature>
<dbReference type="GO" id="GO:0003700">
    <property type="term" value="F:DNA-binding transcription factor activity"/>
    <property type="evidence" value="ECO:0007669"/>
    <property type="project" value="InterPro"/>
</dbReference>
<dbReference type="InterPro" id="IPR036093">
    <property type="entry name" value="NAC_dom_sf"/>
</dbReference>
<gene>
    <name evidence="6" type="ORF">KP509_23G048900</name>
</gene>
<evidence type="ECO:0000259" key="5">
    <source>
        <dbReference type="PROSITE" id="PS51005"/>
    </source>
</evidence>
<evidence type="ECO:0000313" key="7">
    <source>
        <dbReference type="Proteomes" id="UP000825935"/>
    </source>
</evidence>
<dbReference type="AlphaFoldDB" id="A0A8T2S206"/>
<dbReference type="InterPro" id="IPR003441">
    <property type="entry name" value="NAC-dom"/>
</dbReference>
<dbReference type="GO" id="GO:0003677">
    <property type="term" value="F:DNA binding"/>
    <property type="evidence" value="ECO:0007669"/>
    <property type="project" value="InterPro"/>
</dbReference>
<dbReference type="EMBL" id="CM035428">
    <property type="protein sequence ID" value="KAH7301934.1"/>
    <property type="molecule type" value="Genomic_DNA"/>
</dbReference>
<dbReference type="SUPFAM" id="SSF101941">
    <property type="entry name" value="NAC domain"/>
    <property type="match status" value="1"/>
</dbReference>
<dbReference type="OrthoDB" id="1882130at2759"/>
<dbReference type="Gene3D" id="2.170.150.80">
    <property type="entry name" value="NAC domain"/>
    <property type="match status" value="1"/>
</dbReference>
<dbReference type="PANTHER" id="PTHR31079:SF20">
    <property type="entry name" value="NAC DOMAIN-CONTAINING PROTEIN 10"/>
    <property type="match status" value="1"/>
</dbReference>
<evidence type="ECO:0000256" key="2">
    <source>
        <dbReference type="ARBA" id="ARBA00023163"/>
    </source>
</evidence>
<evidence type="ECO:0000256" key="4">
    <source>
        <dbReference type="SAM" id="MobiDB-lite"/>
    </source>
</evidence>